<evidence type="ECO:0000313" key="3">
    <source>
        <dbReference type="Proteomes" id="UP000242972"/>
    </source>
</evidence>
<dbReference type="InterPro" id="IPR029063">
    <property type="entry name" value="SAM-dependent_MTases_sf"/>
</dbReference>
<dbReference type="EMBL" id="PXYW01000026">
    <property type="protein sequence ID" value="PSR33121.1"/>
    <property type="molecule type" value="Genomic_DNA"/>
</dbReference>
<name>A0A2T2XF31_9FIRM</name>
<dbReference type="Gene3D" id="3.40.50.150">
    <property type="entry name" value="Vaccinia Virus protein VP39"/>
    <property type="match status" value="1"/>
</dbReference>
<dbReference type="SUPFAM" id="SSF53335">
    <property type="entry name" value="S-adenosyl-L-methionine-dependent methyltransferases"/>
    <property type="match status" value="1"/>
</dbReference>
<accession>A0A2T2XF31</accession>
<organism evidence="2 3">
    <name type="scientific">Sulfobacillus benefaciens</name>
    <dbReference type="NCBI Taxonomy" id="453960"/>
    <lineage>
        <taxon>Bacteria</taxon>
        <taxon>Bacillati</taxon>
        <taxon>Bacillota</taxon>
        <taxon>Clostridia</taxon>
        <taxon>Eubacteriales</taxon>
        <taxon>Clostridiales Family XVII. Incertae Sedis</taxon>
        <taxon>Sulfobacillus</taxon>
    </lineage>
</organism>
<protein>
    <recommendedName>
        <fullName evidence="1">Methyltransferase type 11 domain-containing protein</fullName>
    </recommendedName>
</protein>
<reference evidence="2 3" key="1">
    <citation type="journal article" date="2014" name="BMC Genomics">
        <title>Comparison of environmental and isolate Sulfobacillus genomes reveals diverse carbon, sulfur, nitrogen, and hydrogen metabolisms.</title>
        <authorList>
            <person name="Justice N.B."/>
            <person name="Norman A."/>
            <person name="Brown C.T."/>
            <person name="Singh A."/>
            <person name="Thomas B.C."/>
            <person name="Banfield J.F."/>
        </authorList>
    </citation>
    <scope>NUCLEOTIDE SEQUENCE [LARGE SCALE GENOMIC DNA]</scope>
    <source>
        <strain evidence="2">AMDSBA4</strain>
    </source>
</reference>
<feature type="domain" description="Methyltransferase type 11" evidence="1">
    <location>
        <begin position="52"/>
        <end position="148"/>
    </location>
</feature>
<dbReference type="Pfam" id="PF08241">
    <property type="entry name" value="Methyltransf_11"/>
    <property type="match status" value="1"/>
</dbReference>
<dbReference type="InterPro" id="IPR013216">
    <property type="entry name" value="Methyltransf_11"/>
</dbReference>
<evidence type="ECO:0000313" key="2">
    <source>
        <dbReference type="EMBL" id="PSR33121.1"/>
    </source>
</evidence>
<dbReference type="AlphaFoldDB" id="A0A2T2XF31"/>
<dbReference type="GO" id="GO:0008757">
    <property type="term" value="F:S-adenosylmethionine-dependent methyltransferase activity"/>
    <property type="evidence" value="ECO:0007669"/>
    <property type="project" value="InterPro"/>
</dbReference>
<dbReference type="PANTHER" id="PTHR43591">
    <property type="entry name" value="METHYLTRANSFERASE"/>
    <property type="match status" value="1"/>
</dbReference>
<dbReference type="Proteomes" id="UP000242972">
    <property type="component" value="Unassembled WGS sequence"/>
</dbReference>
<gene>
    <name evidence="2" type="ORF">C7B46_11145</name>
</gene>
<sequence>MTDPEFLKEAYGTTDALGIRIAAQSQYAINRRDLFDTMTEWALSQQEPTNVLDVGMGTGKWYQGIRRLTAPSVHYVGLDAAPAMVEIMAKQVTLDPQAKVMAGDAMALPFNANQFDWVGLHFMLYHVPQPRLALQEAWRVTKPGGLLITLAHGEDSLSALWALHREALKHCLNRDLDPIAHSYTLDSGHHLFPNSSQVFVVRHPSGLRFPTTESAIAYYGSGFWRRGLSAAEWGDQAIRTCLQQFVEKSITQHIKTIGYFDMPGTAGWLWARKPHT</sequence>
<comment type="caution">
    <text evidence="2">The sequence shown here is derived from an EMBL/GenBank/DDBJ whole genome shotgun (WGS) entry which is preliminary data.</text>
</comment>
<proteinExistence type="predicted"/>
<evidence type="ECO:0000259" key="1">
    <source>
        <dbReference type="Pfam" id="PF08241"/>
    </source>
</evidence>
<dbReference type="CDD" id="cd02440">
    <property type="entry name" value="AdoMet_MTases"/>
    <property type="match status" value="1"/>
</dbReference>